<gene>
    <name evidence="4" type="ORF">K493DRAFT_152470</name>
</gene>
<protein>
    <recommendedName>
        <fullName evidence="3">PH domain-containing protein</fullName>
    </recommendedName>
</protein>
<dbReference type="InterPro" id="IPR046868">
    <property type="entry name" value="BAR_4"/>
</dbReference>
<dbReference type="STRING" id="1314790.A0A1Y1Y673"/>
<dbReference type="AlphaFoldDB" id="A0A1Y1Y673"/>
<evidence type="ECO:0000313" key="5">
    <source>
        <dbReference type="Proteomes" id="UP000193498"/>
    </source>
</evidence>
<dbReference type="SUPFAM" id="SSF103657">
    <property type="entry name" value="BAR/IMD domain-like"/>
    <property type="match status" value="1"/>
</dbReference>
<keyword evidence="5" id="KW-1185">Reference proteome</keyword>
<dbReference type="Pfam" id="PF20399">
    <property type="entry name" value="PH_20"/>
    <property type="match status" value="1"/>
</dbReference>
<dbReference type="InterPro" id="IPR011993">
    <property type="entry name" value="PH-like_dom_sf"/>
</dbReference>
<evidence type="ECO:0000259" key="3">
    <source>
        <dbReference type="SMART" id="SM00233"/>
    </source>
</evidence>
<dbReference type="Pfam" id="PF20400">
    <property type="entry name" value="BAR_4"/>
    <property type="match status" value="1"/>
</dbReference>
<accession>A0A1Y1Y673</accession>
<comment type="caution">
    <text evidence="4">The sequence shown here is derived from an EMBL/GenBank/DDBJ whole genome shotgun (WGS) entry which is preliminary data.</text>
</comment>
<dbReference type="OrthoDB" id="5598057at2759"/>
<keyword evidence="1" id="KW-0597">Phosphoprotein</keyword>
<organism evidence="4 5">
    <name type="scientific">Basidiobolus meristosporus CBS 931.73</name>
    <dbReference type="NCBI Taxonomy" id="1314790"/>
    <lineage>
        <taxon>Eukaryota</taxon>
        <taxon>Fungi</taxon>
        <taxon>Fungi incertae sedis</taxon>
        <taxon>Zoopagomycota</taxon>
        <taxon>Entomophthoromycotina</taxon>
        <taxon>Basidiobolomycetes</taxon>
        <taxon>Basidiobolales</taxon>
        <taxon>Basidiobolaceae</taxon>
        <taxon>Basidiobolus</taxon>
    </lineage>
</organism>
<evidence type="ECO:0000313" key="4">
    <source>
        <dbReference type="EMBL" id="ORX93530.1"/>
    </source>
</evidence>
<dbReference type="Gene3D" id="2.30.29.30">
    <property type="entry name" value="Pleckstrin-homology domain (PH domain)/Phosphotyrosine-binding domain (PTB)"/>
    <property type="match status" value="1"/>
</dbReference>
<dbReference type="EMBL" id="MCFE01000232">
    <property type="protein sequence ID" value="ORX93530.1"/>
    <property type="molecule type" value="Genomic_DNA"/>
</dbReference>
<name>A0A1Y1Y673_9FUNG</name>
<dbReference type="SUPFAM" id="SSF50729">
    <property type="entry name" value="PH domain-like"/>
    <property type="match status" value="1"/>
</dbReference>
<sequence length="410" mass="46050">PSELLPSDVFEQRLYAWKTTIKQLILYFQTIAESELQSARSYSKALTLLQVPLKEGHHLLPVGSNGVQDTVTAVNSTSQQMVEYHTEFSRCITDQTVGSLTRLKAEIKSRLLSTKKELVNHETNLGKERQNSAKLISEYDQACYTADGHSSPNSRATPTDPWLVYNGLQKQLSRQISEENGFHKTMLSTQKSLEIFEASIVDTLKSTLQSYNKWRTANVTRLLEKTDASNEAIDTLSTEHEWNAFYEKNKPPLLDPDAAETSIDAIDFPNKNNPLTIPKKYGVMERQSGVFKTAKRDHCFLTPSGFLHGYTQSDPTLGAPEFSIYLPSSIMRGYSEANLAFEVAEKGSGGLFHRAEHTYVFRFLKKEDLAEWWGAIKEYTKATEETPFNDTSQVIAPAPTTADGVTNNTE</sequence>
<feature type="domain" description="PH" evidence="3">
    <location>
        <begin position="278"/>
        <end position="383"/>
    </location>
</feature>
<reference evidence="4 5" key="1">
    <citation type="submission" date="2016-07" db="EMBL/GenBank/DDBJ databases">
        <title>Pervasive Adenine N6-methylation of Active Genes in Fungi.</title>
        <authorList>
            <consortium name="DOE Joint Genome Institute"/>
            <person name="Mondo S.J."/>
            <person name="Dannebaum R.O."/>
            <person name="Kuo R.C."/>
            <person name="Labutti K."/>
            <person name="Haridas S."/>
            <person name="Kuo A."/>
            <person name="Salamov A."/>
            <person name="Ahrendt S.R."/>
            <person name="Lipzen A."/>
            <person name="Sullivan W."/>
            <person name="Andreopoulos W.B."/>
            <person name="Clum A."/>
            <person name="Lindquist E."/>
            <person name="Daum C."/>
            <person name="Ramamoorthy G.K."/>
            <person name="Gryganskyi A."/>
            <person name="Culley D."/>
            <person name="Magnuson J.K."/>
            <person name="James T.Y."/>
            <person name="O'Malley M.A."/>
            <person name="Stajich J.E."/>
            <person name="Spatafora J.W."/>
            <person name="Visel A."/>
            <person name="Grigoriev I.V."/>
        </authorList>
    </citation>
    <scope>NUCLEOTIDE SEQUENCE [LARGE SCALE GENOMIC DNA]</scope>
    <source>
        <strain evidence="4 5">CBS 931.73</strain>
    </source>
</reference>
<feature type="non-terminal residue" evidence="4">
    <location>
        <position position="410"/>
    </location>
</feature>
<dbReference type="InterPro" id="IPR046869">
    <property type="entry name" value="SLM1/RGC1-like_PH"/>
</dbReference>
<dbReference type="InterPro" id="IPR001849">
    <property type="entry name" value="PH_domain"/>
</dbReference>
<feature type="region of interest" description="Disordered" evidence="2">
    <location>
        <begin position="390"/>
        <end position="410"/>
    </location>
</feature>
<evidence type="ECO:0000256" key="1">
    <source>
        <dbReference type="ARBA" id="ARBA00022553"/>
    </source>
</evidence>
<evidence type="ECO:0000256" key="2">
    <source>
        <dbReference type="SAM" id="MobiDB-lite"/>
    </source>
</evidence>
<proteinExistence type="predicted"/>
<dbReference type="SMART" id="SM00233">
    <property type="entry name" value="PH"/>
    <property type="match status" value="1"/>
</dbReference>
<dbReference type="PANTHER" id="PTHR31941:SF1">
    <property type="entry name" value="CYTOSKELETAL SIGNALING PROTEIN SLM1"/>
    <property type="match status" value="1"/>
</dbReference>
<dbReference type="Proteomes" id="UP000193498">
    <property type="component" value="Unassembled WGS sequence"/>
</dbReference>
<feature type="non-terminal residue" evidence="4">
    <location>
        <position position="1"/>
    </location>
</feature>
<dbReference type="PANTHER" id="PTHR31941">
    <property type="entry name" value="CYTOSKELETAL SIGNALING PROTEIN SLM1"/>
    <property type="match status" value="1"/>
</dbReference>
<dbReference type="InterPro" id="IPR027267">
    <property type="entry name" value="AH/BAR_dom_sf"/>
</dbReference>
<dbReference type="Gene3D" id="1.20.1270.60">
    <property type="entry name" value="Arfaptin homology (AH) domain/BAR domain"/>
    <property type="match status" value="1"/>
</dbReference>
<dbReference type="InParanoid" id="A0A1Y1Y673"/>
<dbReference type="FunCoup" id="A0A1Y1Y673">
    <property type="interactions" value="48"/>
</dbReference>